<accession>A0AAV7HLZ1</accession>
<evidence type="ECO:0000256" key="1">
    <source>
        <dbReference type="SAM" id="MobiDB-lite"/>
    </source>
</evidence>
<gene>
    <name evidence="3" type="ORF">IEQ34_001229</name>
</gene>
<dbReference type="Pfam" id="PF11955">
    <property type="entry name" value="PORR"/>
    <property type="match status" value="1"/>
</dbReference>
<sequence length="542" mass="62912">MLPRRSASLLSHLLLSPNPNPKPNPRILRRGLALWSMTKDPALESALSRNRRWIVNNQIKQILLRSPNRVDTVRSLQKKFKTLDLQGRALNWLNKYPCCFQIFTDNDGEVFYGFSKRMEALVDEEESIKMAQEPVMARRLAKLLMLSRDRRINAVKLTELKRSLGLPDDYVVRVLAKYPELFRVTNRFGRRNSMEIELIRWDPELAVSAVETAAIQRGEEPRFVCSLPRTWLKTRENFEEFNQGTPYISPYSEVWSDEWEESEKRTVGTVHEILSLTLWKKASILKLEHFRREFGLPQRLNMLLLRHPCIFYVSNRYKIYTVVLREGYEGSKLLDKDPLVIVKDKFGELMQEGLHEYNRRRNQANLEKRRRKCQIFLKHKKEEVQENESESLSLDSVEKREERRRFYKESMPGTSWMAKRQAINQTLTASRARRSKDEPPIDATHMEAMATFGQKPDQFARFKLGQADRAIRTGIVQVQTGRVDSCGGQIPDSWLESFGRVGPGARATEDPVDDVAESDRAESGGEEDADDHDDGKITVLTK</sequence>
<evidence type="ECO:0000313" key="4">
    <source>
        <dbReference type="Proteomes" id="UP000775213"/>
    </source>
</evidence>
<dbReference type="InterPro" id="IPR045040">
    <property type="entry name" value="PORR_fam"/>
</dbReference>
<reference evidence="3 4" key="1">
    <citation type="journal article" date="2021" name="Hortic Res">
        <title>Chromosome-scale assembly of the Dendrobium chrysotoxum genome enhances the understanding of orchid evolution.</title>
        <authorList>
            <person name="Zhang Y."/>
            <person name="Zhang G.Q."/>
            <person name="Zhang D."/>
            <person name="Liu X.D."/>
            <person name="Xu X.Y."/>
            <person name="Sun W.H."/>
            <person name="Yu X."/>
            <person name="Zhu X."/>
            <person name="Wang Z.W."/>
            <person name="Zhao X."/>
            <person name="Zhong W.Y."/>
            <person name="Chen H."/>
            <person name="Yin W.L."/>
            <person name="Huang T."/>
            <person name="Niu S.C."/>
            <person name="Liu Z.J."/>
        </authorList>
    </citation>
    <scope>NUCLEOTIDE SEQUENCE [LARGE SCALE GENOMIC DNA]</scope>
    <source>
        <strain evidence="3">Lindl</strain>
    </source>
</reference>
<feature type="domain" description="PORR" evidence="2">
    <location>
        <begin position="39"/>
        <end position="354"/>
    </location>
</feature>
<dbReference type="PANTHER" id="PTHR31476:SF5">
    <property type="entry name" value="UBIQUITIN CARBOXYL-TERMINAL HYDROLASE FAMILY PROTEIN"/>
    <property type="match status" value="1"/>
</dbReference>
<dbReference type="EMBL" id="JAGFBR010000002">
    <property type="protein sequence ID" value="KAH0469671.1"/>
    <property type="molecule type" value="Genomic_DNA"/>
</dbReference>
<dbReference type="Proteomes" id="UP000775213">
    <property type="component" value="Unassembled WGS sequence"/>
</dbReference>
<name>A0AAV7HLZ1_DENCH</name>
<organism evidence="3 4">
    <name type="scientific">Dendrobium chrysotoxum</name>
    <name type="common">Orchid</name>
    <dbReference type="NCBI Taxonomy" id="161865"/>
    <lineage>
        <taxon>Eukaryota</taxon>
        <taxon>Viridiplantae</taxon>
        <taxon>Streptophyta</taxon>
        <taxon>Embryophyta</taxon>
        <taxon>Tracheophyta</taxon>
        <taxon>Spermatophyta</taxon>
        <taxon>Magnoliopsida</taxon>
        <taxon>Liliopsida</taxon>
        <taxon>Asparagales</taxon>
        <taxon>Orchidaceae</taxon>
        <taxon>Epidendroideae</taxon>
        <taxon>Malaxideae</taxon>
        <taxon>Dendrobiinae</taxon>
        <taxon>Dendrobium</taxon>
    </lineage>
</organism>
<protein>
    <recommendedName>
        <fullName evidence="2">PORR domain-containing protein</fullName>
    </recommendedName>
</protein>
<dbReference type="PANTHER" id="PTHR31476">
    <property type="entry name" value="PROTEIN WHAT'S THIS FACTOR 1 HOMOLOG, CHLOROPLASTIC"/>
    <property type="match status" value="1"/>
</dbReference>
<dbReference type="InterPro" id="IPR021099">
    <property type="entry name" value="PORR_domain"/>
</dbReference>
<dbReference type="GO" id="GO:0003723">
    <property type="term" value="F:RNA binding"/>
    <property type="evidence" value="ECO:0007669"/>
    <property type="project" value="InterPro"/>
</dbReference>
<keyword evidence="4" id="KW-1185">Reference proteome</keyword>
<proteinExistence type="predicted"/>
<comment type="caution">
    <text evidence="3">The sequence shown here is derived from an EMBL/GenBank/DDBJ whole genome shotgun (WGS) entry which is preliminary data.</text>
</comment>
<evidence type="ECO:0000259" key="2">
    <source>
        <dbReference type="Pfam" id="PF11955"/>
    </source>
</evidence>
<evidence type="ECO:0000313" key="3">
    <source>
        <dbReference type="EMBL" id="KAH0469671.1"/>
    </source>
</evidence>
<dbReference type="AlphaFoldDB" id="A0AAV7HLZ1"/>
<feature type="region of interest" description="Disordered" evidence="1">
    <location>
        <begin position="490"/>
        <end position="542"/>
    </location>
</feature>